<organism evidence="1 2">
    <name type="scientific">Flavobacterium arundinis</name>
    <dbReference type="NCBI Taxonomy" id="3139143"/>
    <lineage>
        <taxon>Bacteria</taxon>
        <taxon>Pseudomonadati</taxon>
        <taxon>Bacteroidota</taxon>
        <taxon>Flavobacteriia</taxon>
        <taxon>Flavobacteriales</taxon>
        <taxon>Flavobacteriaceae</taxon>
        <taxon>Flavobacterium</taxon>
    </lineage>
</organism>
<dbReference type="Gene3D" id="1.25.40.10">
    <property type="entry name" value="Tetratricopeptide repeat domain"/>
    <property type="match status" value="1"/>
</dbReference>
<proteinExistence type="predicted"/>
<evidence type="ECO:0000313" key="2">
    <source>
        <dbReference type="Proteomes" id="UP001464555"/>
    </source>
</evidence>
<name>A0ABU9HXD4_9FLAO</name>
<sequence length="185" mass="21226">MIPKFSSQTESDEFLTLSKTIQAGSYENALTMSKEMLEKYPDNKHIYHNQIGAMIYLSKNDYWGATRHYEKALEYGFPADTCEDNIWESAEDSFKFLIDSEAGFCAVMGDDGNIVTRVYTLVENYKNVFPSGKFNDKADELLFIYENIAGSVFDDAEALRQAYNSSFADANYNELLDELCRIYFK</sequence>
<dbReference type="SUPFAM" id="SSF48452">
    <property type="entry name" value="TPR-like"/>
    <property type="match status" value="1"/>
</dbReference>
<keyword evidence="2" id="KW-1185">Reference proteome</keyword>
<gene>
    <name evidence="1" type="ORF">AAEO56_11215</name>
</gene>
<protein>
    <recommendedName>
        <fullName evidence="3">Tetratricopeptide repeat-containing protein</fullName>
    </recommendedName>
</protein>
<comment type="caution">
    <text evidence="1">The sequence shown here is derived from an EMBL/GenBank/DDBJ whole genome shotgun (WGS) entry which is preliminary data.</text>
</comment>
<evidence type="ECO:0000313" key="1">
    <source>
        <dbReference type="EMBL" id="MEL1244833.1"/>
    </source>
</evidence>
<dbReference type="InterPro" id="IPR011990">
    <property type="entry name" value="TPR-like_helical_dom_sf"/>
</dbReference>
<evidence type="ECO:0008006" key="3">
    <source>
        <dbReference type="Google" id="ProtNLM"/>
    </source>
</evidence>
<accession>A0ABU9HXD4</accession>
<dbReference type="EMBL" id="JBBYHR010000005">
    <property type="protein sequence ID" value="MEL1244833.1"/>
    <property type="molecule type" value="Genomic_DNA"/>
</dbReference>
<reference evidence="1 2" key="1">
    <citation type="submission" date="2024-04" db="EMBL/GenBank/DDBJ databases">
        <title>Flavobacterium sp. DGU11 16S ribosomal RNA gene Genome sequencing and assembly.</title>
        <authorList>
            <person name="Park S."/>
        </authorList>
    </citation>
    <scope>NUCLEOTIDE SEQUENCE [LARGE SCALE GENOMIC DNA]</scope>
    <source>
        <strain evidence="1 2">DGU11</strain>
    </source>
</reference>
<dbReference type="Proteomes" id="UP001464555">
    <property type="component" value="Unassembled WGS sequence"/>
</dbReference>
<dbReference type="RefSeq" id="WP_341697148.1">
    <property type="nucleotide sequence ID" value="NZ_JBBYHR010000005.1"/>
</dbReference>